<feature type="transmembrane region" description="Helical" evidence="7">
    <location>
        <begin position="106"/>
        <end position="127"/>
    </location>
</feature>
<feature type="transmembrane region" description="Helical" evidence="7">
    <location>
        <begin position="263"/>
        <end position="284"/>
    </location>
</feature>
<keyword evidence="6 7" id="KW-0472">Membrane</keyword>
<evidence type="ECO:0000256" key="2">
    <source>
        <dbReference type="ARBA" id="ARBA00022448"/>
    </source>
</evidence>
<keyword evidence="3 7" id="KW-0812">Transmembrane</keyword>
<feature type="transmembrane region" description="Helical" evidence="7">
    <location>
        <begin position="492"/>
        <end position="513"/>
    </location>
</feature>
<dbReference type="GO" id="GO:0016020">
    <property type="term" value="C:membrane"/>
    <property type="evidence" value="ECO:0007669"/>
    <property type="project" value="UniProtKB-SubCell"/>
</dbReference>
<sequence length="561" mass="61140">MSESIIPPRNSSGSMEKTIQPTADWAVDIDHGAETDLQRTLSTRHITMIALGSSIGMGLWLGSGTSLANGGPAAIFIGYLLSGTMIWSVSHSIGEMAVMYPLPSAFVQWTSIFVDPAAGFALGWAYWFSYWITIANELQGVVTVLNFWTDKVPTAAWITIFWVVIILINVWAVKFFGEVEVVSSSIKFGWIIIVIISLIVVSAGGAPAEGPIGFRYWNSYAFTNGFKGFLSVMPTCIFAMSGSENCALVAAETSNPRRAVPKAVGSIWLRLSLFYILGSLMITITVDPKDNNLFGASGVNASPFVIAYRNAGLEPLAHIMNAVVFISVVSTGSISGYAGSRTLMGLAHVKMAPKVSDVYSRNAGPPSKRPALPIFGKADRAGRPLAGLFITLLIGGGLGYLNVNNSGEEVFTWFSNLTSLFTLFGWGMICLSHLRMRYAWKVQGRDVSDLPWKSWTFPYAAIWGLGWCILLIIAEFYLSVWPLGGQTTAKNFFANYVSVVAIVVIYIGAKIYYRGPLWVDARTIDLDGLRRFYVKTGDEESGEDKTGAMRHVSKAVGFLFN</sequence>
<evidence type="ECO:0000256" key="7">
    <source>
        <dbReference type="SAM" id="Phobius"/>
    </source>
</evidence>
<evidence type="ECO:0000256" key="1">
    <source>
        <dbReference type="ARBA" id="ARBA00004141"/>
    </source>
</evidence>
<protein>
    <submittedName>
        <fullName evidence="9">Amino acid permease</fullName>
    </submittedName>
</protein>
<feature type="transmembrane region" description="Helical" evidence="7">
    <location>
        <begin position="319"/>
        <end position="338"/>
    </location>
</feature>
<feature type="transmembrane region" description="Helical" evidence="7">
    <location>
        <begin position="228"/>
        <end position="251"/>
    </location>
</feature>
<dbReference type="Proteomes" id="UP000033540">
    <property type="component" value="Unassembled WGS sequence"/>
</dbReference>
<evidence type="ECO:0000256" key="3">
    <source>
        <dbReference type="ARBA" id="ARBA00022692"/>
    </source>
</evidence>
<dbReference type="InterPro" id="IPR004841">
    <property type="entry name" value="AA-permease/SLC12A_dom"/>
</dbReference>
<dbReference type="FunFam" id="1.20.1740.10:FF:000070">
    <property type="entry name" value="Amino acid transporter (Eurofung)"/>
    <property type="match status" value="1"/>
</dbReference>
<dbReference type="PROSITE" id="PS00218">
    <property type="entry name" value="AMINO_ACID_PERMEASE_1"/>
    <property type="match status" value="1"/>
</dbReference>
<comment type="caution">
    <text evidence="9">The sequence shown here is derived from an EMBL/GenBank/DDBJ whole genome shotgun (WGS) entry which is preliminary data.</text>
</comment>
<feature type="domain" description="Amino acid permease/ SLC12A" evidence="8">
    <location>
        <begin position="45"/>
        <end position="514"/>
    </location>
</feature>
<evidence type="ECO:0000313" key="9">
    <source>
        <dbReference type="EMBL" id="KJK67587.1"/>
    </source>
</evidence>
<evidence type="ECO:0000256" key="5">
    <source>
        <dbReference type="ARBA" id="ARBA00022989"/>
    </source>
</evidence>
<evidence type="ECO:0000313" key="10">
    <source>
        <dbReference type="Proteomes" id="UP000033540"/>
    </source>
</evidence>
<dbReference type="OrthoDB" id="3900342at2759"/>
<dbReference type="InterPro" id="IPR004840">
    <property type="entry name" value="Amino_acid_permease_CS"/>
</dbReference>
<feature type="transmembrane region" description="Helical" evidence="7">
    <location>
        <begin position="73"/>
        <end position="94"/>
    </location>
</feature>
<feature type="transmembrane region" description="Helical" evidence="7">
    <location>
        <begin position="385"/>
        <end position="401"/>
    </location>
</feature>
<dbReference type="STRING" id="1403190.A0A0F0ILH1"/>
<dbReference type="EMBL" id="JZEE01000187">
    <property type="protein sequence ID" value="KJK67587.1"/>
    <property type="molecule type" value="Genomic_DNA"/>
</dbReference>
<evidence type="ECO:0000256" key="6">
    <source>
        <dbReference type="ARBA" id="ARBA00023136"/>
    </source>
</evidence>
<name>A0A0F0ILH1_ASPPU</name>
<feature type="transmembrane region" description="Helical" evidence="7">
    <location>
        <begin position="455"/>
        <end position="480"/>
    </location>
</feature>
<feature type="transmembrane region" description="Helical" evidence="7">
    <location>
        <begin position="413"/>
        <end position="434"/>
    </location>
</feature>
<feature type="transmembrane region" description="Helical" evidence="7">
    <location>
        <begin position="155"/>
        <end position="176"/>
    </location>
</feature>
<keyword evidence="2" id="KW-0813">Transport</keyword>
<dbReference type="Pfam" id="PF00324">
    <property type="entry name" value="AA_permease"/>
    <property type="match status" value="1"/>
</dbReference>
<dbReference type="PANTHER" id="PTHR43341">
    <property type="entry name" value="AMINO ACID PERMEASE"/>
    <property type="match status" value="1"/>
</dbReference>
<reference evidence="9 10" key="1">
    <citation type="submission" date="2015-02" db="EMBL/GenBank/DDBJ databases">
        <title>Draft genome sequence of Aspergillus parasiticus SU-1.</title>
        <authorList>
            <person name="Yu J."/>
            <person name="Fedorova N."/>
            <person name="Yin Y."/>
            <person name="Losada L."/>
            <person name="Zafar N."/>
            <person name="Taujale R."/>
            <person name="Ehrlich K.C."/>
            <person name="Bhatnagar D."/>
            <person name="Cleveland T.E."/>
            <person name="Bennett J.W."/>
            <person name="Nierman W.C."/>
        </authorList>
    </citation>
    <scope>NUCLEOTIDE SEQUENCE [LARGE SCALE GENOMIC DNA]</scope>
    <source>
        <strain evidence="10">ATCC 56775 / NRRL 5862 / SRRC 143 / SU-1</strain>
    </source>
</reference>
<evidence type="ECO:0000259" key="8">
    <source>
        <dbReference type="Pfam" id="PF00324"/>
    </source>
</evidence>
<feature type="transmembrane region" description="Helical" evidence="7">
    <location>
        <begin position="46"/>
        <end position="67"/>
    </location>
</feature>
<feature type="transmembrane region" description="Helical" evidence="7">
    <location>
        <begin position="188"/>
        <end position="208"/>
    </location>
</feature>
<dbReference type="Gene3D" id="1.20.1740.10">
    <property type="entry name" value="Amino acid/polyamine transporter I"/>
    <property type="match status" value="1"/>
</dbReference>
<keyword evidence="5 7" id="KW-1133">Transmembrane helix</keyword>
<dbReference type="InterPro" id="IPR050524">
    <property type="entry name" value="APC_YAT"/>
</dbReference>
<accession>A0A0F0ILH1</accession>
<dbReference type="AlphaFoldDB" id="A0A0F0ILH1"/>
<proteinExistence type="predicted"/>
<keyword evidence="4" id="KW-0029">Amino-acid transport</keyword>
<dbReference type="GO" id="GO:0015171">
    <property type="term" value="F:amino acid transmembrane transporter activity"/>
    <property type="evidence" value="ECO:0007669"/>
    <property type="project" value="TreeGrafter"/>
</dbReference>
<dbReference type="PIRSF" id="PIRSF006060">
    <property type="entry name" value="AA_transporter"/>
    <property type="match status" value="1"/>
</dbReference>
<evidence type="ECO:0000256" key="4">
    <source>
        <dbReference type="ARBA" id="ARBA00022970"/>
    </source>
</evidence>
<organism evidence="9 10">
    <name type="scientific">Aspergillus parasiticus (strain ATCC 56775 / NRRL 5862 / SRRC 143 / SU-1)</name>
    <dbReference type="NCBI Taxonomy" id="1403190"/>
    <lineage>
        <taxon>Eukaryota</taxon>
        <taxon>Fungi</taxon>
        <taxon>Dikarya</taxon>
        <taxon>Ascomycota</taxon>
        <taxon>Pezizomycotina</taxon>
        <taxon>Eurotiomycetes</taxon>
        <taxon>Eurotiomycetidae</taxon>
        <taxon>Eurotiales</taxon>
        <taxon>Aspergillaceae</taxon>
        <taxon>Aspergillus</taxon>
        <taxon>Aspergillus subgen. Circumdati</taxon>
    </lineage>
</organism>
<comment type="subcellular location">
    <subcellularLocation>
        <location evidence="1">Membrane</location>
        <topology evidence="1">Multi-pass membrane protein</topology>
    </subcellularLocation>
</comment>
<dbReference type="PANTHER" id="PTHR43341:SF37">
    <property type="entry name" value="AMINO ACID TRANSPORTER (EUROFUNG)"/>
    <property type="match status" value="1"/>
</dbReference>
<gene>
    <name evidence="9" type="ORF">P875_00117023</name>
</gene>